<sequence>MGAPKKLGVSELPAVLEPIGGESSLAGITVQRIRIRTITFTFPNTMSRP</sequence>
<name>A0A7Z7B6T7_9BURK</name>
<organism evidence="1 2">
    <name type="scientific">Paraburkholderia steynii</name>
    <dbReference type="NCBI Taxonomy" id="1245441"/>
    <lineage>
        <taxon>Bacteria</taxon>
        <taxon>Pseudomonadati</taxon>
        <taxon>Pseudomonadota</taxon>
        <taxon>Betaproteobacteria</taxon>
        <taxon>Burkholderiales</taxon>
        <taxon>Burkholderiaceae</taxon>
        <taxon>Paraburkholderia</taxon>
    </lineage>
</organism>
<evidence type="ECO:0000313" key="2">
    <source>
        <dbReference type="Proteomes" id="UP000198900"/>
    </source>
</evidence>
<keyword evidence="2" id="KW-1185">Reference proteome</keyword>
<accession>A0A7Z7B6T7</accession>
<dbReference type="AlphaFoldDB" id="A0A7Z7B6T7"/>
<protein>
    <submittedName>
        <fullName evidence="1">Uncharacterized protein</fullName>
    </submittedName>
</protein>
<dbReference type="EMBL" id="FNDI01000008">
    <property type="protein sequence ID" value="SDH78364.1"/>
    <property type="molecule type" value="Genomic_DNA"/>
</dbReference>
<reference evidence="1" key="1">
    <citation type="submission" date="2016-10" db="EMBL/GenBank/DDBJ databases">
        <authorList>
            <person name="Varghese N."/>
            <person name="Submissions S."/>
        </authorList>
    </citation>
    <scope>NUCLEOTIDE SEQUENCE [LARGE SCALE GENOMIC DNA]</scope>
    <source>
        <strain evidence="1">YR281</strain>
    </source>
</reference>
<dbReference type="Proteomes" id="UP000198900">
    <property type="component" value="Unassembled WGS sequence"/>
</dbReference>
<proteinExistence type="predicted"/>
<evidence type="ECO:0000313" key="1">
    <source>
        <dbReference type="EMBL" id="SDH78364.1"/>
    </source>
</evidence>
<gene>
    <name evidence="1" type="ORF">SAMN04487926_10819</name>
</gene>
<comment type="caution">
    <text evidence="1">The sequence shown here is derived from an EMBL/GenBank/DDBJ whole genome shotgun (WGS) entry which is preliminary data.</text>
</comment>